<keyword evidence="9" id="KW-1185">Reference proteome</keyword>
<dbReference type="GO" id="GO:0019350">
    <property type="term" value="P:teichoic acid biosynthetic process"/>
    <property type="evidence" value="ECO:0007669"/>
    <property type="project" value="UniProtKB-KW"/>
</dbReference>
<keyword evidence="6" id="KW-0472">Membrane</keyword>
<proteinExistence type="inferred from homology"/>
<organism evidence="8 9">
    <name type="scientific">Pullulanibacillus pueri</name>
    <dbReference type="NCBI Taxonomy" id="1437324"/>
    <lineage>
        <taxon>Bacteria</taxon>
        <taxon>Bacillati</taxon>
        <taxon>Bacillota</taxon>
        <taxon>Bacilli</taxon>
        <taxon>Bacillales</taxon>
        <taxon>Sporolactobacillaceae</taxon>
        <taxon>Pullulanibacillus</taxon>
    </lineage>
</organism>
<keyword evidence="4" id="KW-0808">Transferase</keyword>
<dbReference type="PANTHER" id="PTHR37316">
    <property type="entry name" value="TEICHOIC ACID GLYCEROL-PHOSPHATE PRIMASE"/>
    <property type="match status" value="1"/>
</dbReference>
<evidence type="ECO:0000256" key="3">
    <source>
        <dbReference type="ARBA" id="ARBA00022475"/>
    </source>
</evidence>
<feature type="domain" description="TarS C-terminal" evidence="7">
    <location>
        <begin position="179"/>
        <end position="324"/>
    </location>
</feature>
<keyword evidence="5" id="KW-0777">Teichoic acid biosynthesis</keyword>
<dbReference type="InterPro" id="IPR041038">
    <property type="entry name" value="TarS_C1"/>
</dbReference>
<dbReference type="Pfam" id="PF04464">
    <property type="entry name" value="Glyphos_transf"/>
    <property type="match status" value="2"/>
</dbReference>
<dbReference type="PANTHER" id="PTHR37316:SF3">
    <property type="entry name" value="TEICHOIC ACID GLYCEROL-PHOSPHATE TRANSFERASE"/>
    <property type="match status" value="1"/>
</dbReference>
<dbReference type="SUPFAM" id="SSF53756">
    <property type="entry name" value="UDP-Glycosyltransferase/glycogen phosphorylase"/>
    <property type="match status" value="2"/>
</dbReference>
<comment type="similarity">
    <text evidence="2">Belongs to the CDP-glycerol glycerophosphotransferase family.</text>
</comment>
<dbReference type="Pfam" id="PF18674">
    <property type="entry name" value="TarS_C1"/>
    <property type="match status" value="1"/>
</dbReference>
<dbReference type="InterPro" id="IPR043148">
    <property type="entry name" value="TagF_C"/>
</dbReference>
<name>A0A8J2ZTH7_9BACL</name>
<evidence type="ECO:0000256" key="6">
    <source>
        <dbReference type="ARBA" id="ARBA00023136"/>
    </source>
</evidence>
<evidence type="ECO:0000256" key="1">
    <source>
        <dbReference type="ARBA" id="ARBA00004202"/>
    </source>
</evidence>
<dbReference type="InterPro" id="IPR007554">
    <property type="entry name" value="Glycerophosphate_synth"/>
</dbReference>
<evidence type="ECO:0000256" key="4">
    <source>
        <dbReference type="ARBA" id="ARBA00022679"/>
    </source>
</evidence>
<dbReference type="GO" id="GO:0047355">
    <property type="term" value="F:CDP-glycerol glycerophosphotransferase activity"/>
    <property type="evidence" value="ECO:0007669"/>
    <property type="project" value="InterPro"/>
</dbReference>
<dbReference type="InterPro" id="IPR043149">
    <property type="entry name" value="TagF_N"/>
</dbReference>
<gene>
    <name evidence="8" type="ORF">GCM10007096_07190</name>
</gene>
<protein>
    <recommendedName>
        <fullName evidence="7">TarS C-terminal domain-containing protein</fullName>
    </recommendedName>
</protein>
<dbReference type="GO" id="GO:0005886">
    <property type="term" value="C:plasma membrane"/>
    <property type="evidence" value="ECO:0007669"/>
    <property type="project" value="UniProtKB-SubCell"/>
</dbReference>
<sequence length="1110" mass="132219">MVVRFMRKVKNRLFKKKQKKLKHFLSLDQNNESINIRGTLSNDNYIVKELRFISRDNERIIKIKANQASSTFDFKVNPYEFPEFQNGEEQLYNLFLYVNVPKRIFSEIKAEKLESNAEEVIKKDGEVYFGYPIRLGRFEDTVSENLNFIEHDGSVCSLYITVKGNVSFVVNRELKQSSKTKIDYLRLEPHRLMVGGKLYTRNSKINDIKLILFGRKLNVSTTLPLKLKFLEEATRRKYGLNRYDYQADIDLNKLFENEALDEDIYDLHFEVQFHDCKEPTRIRVGKPRIKARNYSNSSSAIRGNKVFGVSPYYTSKGFNLSLQVDKFESDTYEYLRKLMRWYWLIRPFYRKKNIWIVGEQPFKAQDTGLAFYKYVRKNHPNKNVYYVIEKDSPEFRNVEPYGNILDFKSKEHIWHVLMARKIVGSHHPDYLYPLRTNEFKKKVKAIKVFLQHGVMGTKNSVHFYGKNSPGFDVDMVFVSSDYEKDILVNDFQYRPEEVKVTGLSRFDTLLNGDVQVKRQLLIIPTWREWLVSEEQFLESEYFERYTTLVNDPRLHELSQKYNFEITFCLHPNMQKFTSLFKNAPVRVISQGEVDVQYLLKESAMMITDYSSVAFDFSFLTKPIIYYQFDRSRFIGKLGSHLDLDNDLPGDIVYDQESILQLVEEYAQSDFEMKKENEIRASKFLKFKDLRSSERIYNEVTKVRKKGIIKSALESKKYRDFYNRFRKSRYYFPSMKLFYAIAKRILPVDKNLILFESGVGKQYSDSPRYIYEEILKRRLKYKVIWVCNKQIRFNDPNTKRIKRLSPQYYYYLARARVWVNNQNFPTYIIKRPQTTYIQTWHGTPLKKMLFDIEEVQGRNEGYLERVYNATKTWDYLISPSPYATGAFKSAFRYEGNILETGYPRNDIFYKKENEKGKIAHLVRNRLNLPHDKKVILYAPTFRDNQTSKNNKFLFDINMDLHKMKETIGDDYILLLRMHVAISNKLKIEKELNDFCYNVSSYSDMQELLLITDILITDYSSVMFDFANTKNPILYYTYDLEIYRDQVRGFYLDFEKEAPGPFMRTTEDIIENIIGVKEVEKHYLEKYNDFYNKYCLLEDGHASERIVDKLFV</sequence>
<dbReference type="Proteomes" id="UP000656813">
    <property type="component" value="Unassembled WGS sequence"/>
</dbReference>
<dbReference type="AlphaFoldDB" id="A0A8J2ZTH7"/>
<evidence type="ECO:0000256" key="5">
    <source>
        <dbReference type="ARBA" id="ARBA00022944"/>
    </source>
</evidence>
<comment type="caution">
    <text evidence="8">The sequence shown here is derived from an EMBL/GenBank/DDBJ whole genome shotgun (WGS) entry which is preliminary data.</text>
</comment>
<keyword evidence="3" id="KW-1003">Cell membrane</keyword>
<accession>A0A8J2ZTH7</accession>
<dbReference type="Gene3D" id="3.40.50.11820">
    <property type="match status" value="1"/>
</dbReference>
<dbReference type="EMBL" id="BMFV01000003">
    <property type="protein sequence ID" value="GGH76568.1"/>
    <property type="molecule type" value="Genomic_DNA"/>
</dbReference>
<evidence type="ECO:0000259" key="7">
    <source>
        <dbReference type="Pfam" id="PF18674"/>
    </source>
</evidence>
<evidence type="ECO:0000313" key="9">
    <source>
        <dbReference type="Proteomes" id="UP000656813"/>
    </source>
</evidence>
<evidence type="ECO:0000313" key="8">
    <source>
        <dbReference type="EMBL" id="GGH76568.1"/>
    </source>
</evidence>
<comment type="subcellular location">
    <subcellularLocation>
        <location evidence="1">Cell membrane</location>
        <topology evidence="1">Peripheral membrane protein</topology>
    </subcellularLocation>
</comment>
<reference evidence="8" key="1">
    <citation type="journal article" date="2014" name="Int. J. Syst. Evol. Microbiol.">
        <title>Complete genome sequence of Corynebacterium casei LMG S-19264T (=DSM 44701T), isolated from a smear-ripened cheese.</title>
        <authorList>
            <consortium name="US DOE Joint Genome Institute (JGI-PGF)"/>
            <person name="Walter F."/>
            <person name="Albersmeier A."/>
            <person name="Kalinowski J."/>
            <person name="Ruckert C."/>
        </authorList>
    </citation>
    <scope>NUCLEOTIDE SEQUENCE</scope>
    <source>
        <strain evidence="8">CGMCC 1.12777</strain>
    </source>
</reference>
<evidence type="ECO:0000256" key="2">
    <source>
        <dbReference type="ARBA" id="ARBA00010488"/>
    </source>
</evidence>
<reference evidence="8" key="2">
    <citation type="submission" date="2020-09" db="EMBL/GenBank/DDBJ databases">
        <authorList>
            <person name="Sun Q."/>
            <person name="Zhou Y."/>
        </authorList>
    </citation>
    <scope>NUCLEOTIDE SEQUENCE</scope>
    <source>
        <strain evidence="8">CGMCC 1.12777</strain>
    </source>
</reference>
<dbReference type="Gene3D" id="3.40.50.12580">
    <property type="match status" value="2"/>
</dbReference>
<dbReference type="InterPro" id="IPR051612">
    <property type="entry name" value="Teichoic_Acid_Biosynth"/>
</dbReference>